<accession>A0A5B7CCH7</accession>
<name>A0A5B7CCH7_DAVIN</name>
<feature type="region of interest" description="Disordered" evidence="1">
    <location>
        <begin position="310"/>
        <end position="338"/>
    </location>
</feature>
<gene>
    <name evidence="2" type="ORF">Din_047227</name>
</gene>
<dbReference type="AlphaFoldDB" id="A0A5B7CCH7"/>
<feature type="compositionally biased region" description="Polar residues" evidence="1">
    <location>
        <begin position="456"/>
        <end position="482"/>
    </location>
</feature>
<evidence type="ECO:0000313" key="2">
    <source>
        <dbReference type="EMBL" id="MPA77786.1"/>
    </source>
</evidence>
<dbReference type="PANTHER" id="PTHR33443:SF35">
    <property type="entry name" value="VQ DOMAIN-CONTAINING PROTEIN"/>
    <property type="match status" value="1"/>
</dbReference>
<protein>
    <recommendedName>
        <fullName evidence="3">RPM1 interacting protein 13</fullName>
    </recommendedName>
</protein>
<sequence length="582" mass="63168">MDPKRVVLDISSDEEGWGETGGNGGGGDGDGDDIDYWISELLDDSDDVVCVGEVFLNHKQRLKSMSVVAKSSAKDEDDDCVVLDGDPDKPVAIENDTAGEADELLIVSEKGQIACRDYPHPRHLCAKFPFSSTPHERHCDMCHCYVCDSHAPCVHWGTGTSSIDHCHATDKEPWKFQRRRIKRGDKSPPSIPKLPDTSLSTGLPQMNQVLPVTLPNLLAQNQVSRPTTIRACSTSTNLGVPNVINQGRNERPGYVVPRNKFQPHLVSQQLPSTRNNNIRRDRRHSFVDSGPRCLSSNMFKRTGSVAVPLTTNRSGYGSSNNNYGSQYSRDSPPIATSNDKNPIVWQGLYSGMTLGSDAYQSSSQQDTGSIFANSVPSQPQVSSQPNMGSNFVNPVLPQPQISSQPNMGRVFVNSVPLQPQVSPLPNLGSIFANSVPSQPQGSSQLNVGSIFANSAPSQPQVYSQPISSQDGCQQGNQTQSALDPSISDFDPSWVTPTSQSNQQPLVENFQLQSAGPTYDPSLVTEYDPQFPGSTNPGPLDFEFDWMLENQSLPGSLEVSVAPGLNVLSPEHAHIDAGILFDL</sequence>
<reference evidence="2" key="1">
    <citation type="submission" date="2019-08" db="EMBL/GenBank/DDBJ databases">
        <title>Reference gene set and small RNA set construction with multiple tissues from Davidia involucrata Baill.</title>
        <authorList>
            <person name="Yang H."/>
            <person name="Zhou C."/>
            <person name="Li G."/>
            <person name="Wang J."/>
            <person name="Gao P."/>
            <person name="Wang M."/>
            <person name="Wang R."/>
            <person name="Zhao Y."/>
        </authorList>
    </citation>
    <scope>NUCLEOTIDE SEQUENCE</scope>
    <source>
        <tissue evidence="2">Mixed with DoveR01_LX</tissue>
    </source>
</reference>
<dbReference type="EMBL" id="GHES01047227">
    <property type="protein sequence ID" value="MPA77786.1"/>
    <property type="molecule type" value="Transcribed_RNA"/>
</dbReference>
<feature type="region of interest" description="Disordered" evidence="1">
    <location>
        <begin position="359"/>
        <end position="385"/>
    </location>
</feature>
<organism evidence="2">
    <name type="scientific">Davidia involucrata</name>
    <name type="common">Dove tree</name>
    <dbReference type="NCBI Taxonomy" id="16924"/>
    <lineage>
        <taxon>Eukaryota</taxon>
        <taxon>Viridiplantae</taxon>
        <taxon>Streptophyta</taxon>
        <taxon>Embryophyta</taxon>
        <taxon>Tracheophyta</taxon>
        <taxon>Spermatophyta</taxon>
        <taxon>Magnoliopsida</taxon>
        <taxon>eudicotyledons</taxon>
        <taxon>Gunneridae</taxon>
        <taxon>Pentapetalae</taxon>
        <taxon>asterids</taxon>
        <taxon>Cornales</taxon>
        <taxon>Nyssaceae</taxon>
        <taxon>Davidia</taxon>
    </lineage>
</organism>
<feature type="compositionally biased region" description="Low complexity" evidence="1">
    <location>
        <begin position="374"/>
        <end position="385"/>
    </location>
</feature>
<proteinExistence type="predicted"/>
<evidence type="ECO:0008006" key="3">
    <source>
        <dbReference type="Google" id="ProtNLM"/>
    </source>
</evidence>
<feature type="compositionally biased region" description="Gly residues" evidence="1">
    <location>
        <begin position="18"/>
        <end position="28"/>
    </location>
</feature>
<feature type="compositionally biased region" description="Low complexity" evidence="1">
    <location>
        <begin position="314"/>
        <end position="328"/>
    </location>
</feature>
<feature type="compositionally biased region" description="Polar residues" evidence="1">
    <location>
        <begin position="359"/>
        <end position="372"/>
    </location>
</feature>
<feature type="region of interest" description="Disordered" evidence="1">
    <location>
        <begin position="1"/>
        <end position="30"/>
    </location>
</feature>
<dbReference type="PANTHER" id="PTHR33443">
    <property type="entry name" value="ZGC:112980"/>
    <property type="match status" value="1"/>
</dbReference>
<feature type="region of interest" description="Disordered" evidence="1">
    <location>
        <begin position="456"/>
        <end position="500"/>
    </location>
</feature>
<dbReference type="InterPro" id="IPR053234">
    <property type="entry name" value="RPM1_Interactor"/>
</dbReference>
<feature type="region of interest" description="Disordered" evidence="1">
    <location>
        <begin position="182"/>
        <end position="202"/>
    </location>
</feature>
<evidence type="ECO:0000256" key="1">
    <source>
        <dbReference type="SAM" id="MobiDB-lite"/>
    </source>
</evidence>